<dbReference type="InterPro" id="IPR056592">
    <property type="entry name" value="Beta-prop_At3g26010-like"/>
</dbReference>
<evidence type="ECO:0000313" key="7">
    <source>
        <dbReference type="EnsemblPlants" id="AUR62007985-RA:cds"/>
    </source>
</evidence>
<evidence type="ECO:0000256" key="3">
    <source>
        <dbReference type="ARBA" id="ARBA00022840"/>
    </source>
</evidence>
<keyword evidence="4" id="KW-0648">Protein biosynthesis</keyword>
<reference evidence="7" key="1">
    <citation type="journal article" date="2017" name="Nature">
        <title>The genome of Chenopodium quinoa.</title>
        <authorList>
            <person name="Jarvis D.E."/>
            <person name="Ho Y.S."/>
            <person name="Lightfoot D.J."/>
            <person name="Schmoeckel S.M."/>
            <person name="Li B."/>
            <person name="Borm T.J.A."/>
            <person name="Ohyanagi H."/>
            <person name="Mineta K."/>
            <person name="Michell C.T."/>
            <person name="Saber N."/>
            <person name="Kharbatia N.M."/>
            <person name="Rupper R.R."/>
            <person name="Sharp A.R."/>
            <person name="Dally N."/>
            <person name="Boughton B.A."/>
            <person name="Woo Y.H."/>
            <person name="Gao G."/>
            <person name="Schijlen E.G.W.M."/>
            <person name="Guo X."/>
            <person name="Momin A.A."/>
            <person name="Negrao S."/>
            <person name="Al-Babili S."/>
            <person name="Gehring C."/>
            <person name="Roessner U."/>
            <person name="Jung C."/>
            <person name="Murphy K."/>
            <person name="Arold S.T."/>
            <person name="Gojobori T."/>
            <person name="van der Linden C.G."/>
            <person name="van Loo E.N."/>
            <person name="Jellen E.N."/>
            <person name="Maughan P.J."/>
            <person name="Tester M."/>
        </authorList>
    </citation>
    <scope>NUCLEOTIDE SEQUENCE [LARGE SCALE GENOMIC DNA]</scope>
    <source>
        <strain evidence="7">cv. PI 614886</strain>
    </source>
</reference>
<keyword evidence="2" id="KW-0547">Nucleotide-binding</keyword>
<dbReference type="InterPro" id="IPR040725">
    <property type="entry name" value="PheRS_DBD3"/>
</dbReference>
<sequence>MVTGDDLRAVEVVVHGVFRRKMVVAGGGAGVADLIKIWGCDMTRMDKGKKLGNSNVVAKPDKIYMDLREIIQEHAIRYLPAKSLCRFKAVCKGWKLQISSPFFEHSQSFAFRSLSGFFCQSSDGSISFISLDPVAYGIPDPNLKFLPEPVDLLASSHGLLCCRGRTNEKAYYICNPVNQCWKKLPNPEANHGQNTTVVLVFEPSLLNFVADYKLICAFPSTDFDGAYEFEIYSSLENSWKISSEIYFGEKGRILKGGGFHLNGFVYWLANNHVIGFDLKKNRVKVIPCYGMYGTRTLGNVDRKLCVSHRKGCELSILVLSNEYANTMHMGAECKTWELKKFMLYNNAGTGDNAANDCEVNLLSVGSDVIVYPKGKKFLSYGLSTKETTNPGVPLVTNALDSPGITLSFILEIGEQDDSELGSTLMGIDVSGIGMTLFDGHDGMDRLMKKPFGDVSKSQRIYMDLGEILREHALRYLPAKALQRFRAVCRDWKLLISSPFFIHNQSIAFSSISGFFLQSPGKPPFFISPDRMAHGVPDQELKFLPEAVDVKASSNGLLCCQGRSGDKPYYVCNPANKQWKKLPKPTANHGSDPTIAFEFEPSLLNFLPDYKVVCIFASTDIEEAYEFEIYLSLQDSWKVASEMFFSSRRLTFLKGITVNGVTYWPTTCGKLLIFDLKKEKATEPSAYGAFVINRQPYANTSLGMMDGKLCRTSSTGFSIKVNVLRNIHSNTMPTKFKAGGPWMMKHDVQLKSADMGLGKNNQLRVLLTWDGMLVLEADGKVFIHDMRTLTTTLCNISPSDSREFGIDHDEVINVTKSLNGYGLVLAQDIKKENGVLTEERKLYAAAGSPEMQVFSAIPPEGISPDELQKKVDPSVFKIEFSQAMKNKWVERGKQSVSRKVQHVDDKVKDLLTQIQAEEPYDSMSKSGSFGSAFRYSLARAVVKQEDIDVLKRRKLITLHFLSCAVLMAYAYVSCMQIASCYTANSSFVFARTWKGYSIRKGPNYAPKRKKAATDLTREHLQRPCSICEVVVSCDPFAQFTLWHTLSPISLLCLGALGAWKDLELKEYNFNAKGLPPEGGHLHPLLKISFLNFYCYPHHPDLLTEPSITQWLPEDYVEKVKCVHESGGYGSRGYGYDWKREEANKNLLRTHTTAVSSRMLYKLAQNEAVDRTHLAEFHQIEGLICDRGLTLGDLIGVLHDFFSRLGMTKLRFKPAYNPYTEPSMEIFSTAFTAVSMIEFVGMHNPVWTGKCYHEGFGKWVEIGNSGMFRSEMLLPMGLPDDVCVVAWGLSLERPTMILYGIDNIRDLFGHKVDLGLMKKNPICRIGLE</sequence>
<dbReference type="Pfam" id="PF18553">
    <property type="entry name" value="PheRS_DBD3"/>
    <property type="match status" value="1"/>
</dbReference>
<dbReference type="InterPro" id="IPR055290">
    <property type="entry name" value="At3g26010-like"/>
</dbReference>
<dbReference type="GO" id="GO:0000049">
    <property type="term" value="F:tRNA binding"/>
    <property type="evidence" value="ECO:0007669"/>
    <property type="project" value="InterPro"/>
</dbReference>
<keyword evidence="5" id="KW-0030">Aminoacyl-tRNA synthetase</keyword>
<reference evidence="7" key="2">
    <citation type="submission" date="2021-03" db="UniProtKB">
        <authorList>
            <consortium name="EnsemblPlants"/>
        </authorList>
    </citation>
    <scope>IDENTIFICATION</scope>
</reference>
<dbReference type="Gene3D" id="3.30.1370.240">
    <property type="match status" value="1"/>
</dbReference>
<keyword evidence="8" id="KW-1185">Reference proteome</keyword>
<evidence type="ECO:0000256" key="4">
    <source>
        <dbReference type="ARBA" id="ARBA00022917"/>
    </source>
</evidence>
<dbReference type="SUPFAM" id="SSF55681">
    <property type="entry name" value="Class II aaRS and biotin synthetases"/>
    <property type="match status" value="1"/>
</dbReference>
<dbReference type="Pfam" id="PF24750">
    <property type="entry name" value="b-prop_At3g26010-like"/>
    <property type="match status" value="1"/>
</dbReference>
<organism evidence="7 8">
    <name type="scientific">Chenopodium quinoa</name>
    <name type="common">Quinoa</name>
    <dbReference type="NCBI Taxonomy" id="63459"/>
    <lineage>
        <taxon>Eukaryota</taxon>
        <taxon>Viridiplantae</taxon>
        <taxon>Streptophyta</taxon>
        <taxon>Embryophyta</taxon>
        <taxon>Tracheophyta</taxon>
        <taxon>Spermatophyta</taxon>
        <taxon>Magnoliopsida</taxon>
        <taxon>eudicotyledons</taxon>
        <taxon>Gunneridae</taxon>
        <taxon>Pentapetalae</taxon>
        <taxon>Caryophyllales</taxon>
        <taxon>Chenopodiaceae</taxon>
        <taxon>Chenopodioideae</taxon>
        <taxon>Atripliceae</taxon>
        <taxon>Chenopodium</taxon>
    </lineage>
</organism>
<dbReference type="Pfam" id="PF00646">
    <property type="entry name" value="F-box"/>
    <property type="match status" value="2"/>
</dbReference>
<dbReference type="EnsemblPlants" id="AUR62007985-RA">
    <property type="protein sequence ID" value="AUR62007985-RA:cds"/>
    <property type="gene ID" value="AUR62007985"/>
</dbReference>
<feature type="domain" description="Aminoacyl-transfer RNA synthetases class-II family profile" evidence="6">
    <location>
        <begin position="1163"/>
        <end position="1319"/>
    </location>
</feature>
<dbReference type="InterPro" id="IPR006527">
    <property type="entry name" value="F-box-assoc_dom_typ1"/>
</dbReference>
<accession>A0A803L7Z6</accession>
<evidence type="ECO:0000259" key="6">
    <source>
        <dbReference type="PROSITE" id="PS50862"/>
    </source>
</evidence>
<dbReference type="InterPro" id="IPR045864">
    <property type="entry name" value="aa-tRNA-synth_II/BPL/LPL"/>
</dbReference>
<dbReference type="Gramene" id="AUR62007985-RA">
    <property type="protein sequence ID" value="AUR62007985-RA:cds"/>
    <property type="gene ID" value="AUR62007985"/>
</dbReference>
<dbReference type="InterPro" id="IPR001810">
    <property type="entry name" value="F-box_dom"/>
</dbReference>
<evidence type="ECO:0000256" key="2">
    <source>
        <dbReference type="ARBA" id="ARBA00022741"/>
    </source>
</evidence>
<dbReference type="PROSITE" id="PS50862">
    <property type="entry name" value="AA_TRNA_LIGASE_II"/>
    <property type="match status" value="1"/>
</dbReference>
<dbReference type="InterPro" id="IPR006195">
    <property type="entry name" value="aa-tRNA-synth_II"/>
</dbReference>
<protein>
    <recommendedName>
        <fullName evidence="6">Aminoacyl-transfer RNA synthetases class-II family profile domain-containing protein</fullName>
    </recommendedName>
</protein>
<dbReference type="PANTHER" id="PTHR35546:SF100">
    <property type="entry name" value="F-BOX DOMAIN-CONTAINING PROTEIN"/>
    <property type="match status" value="1"/>
</dbReference>
<dbReference type="Gene3D" id="3.30.930.10">
    <property type="entry name" value="Bira Bifunctional Protein, Domain 2"/>
    <property type="match status" value="1"/>
</dbReference>
<dbReference type="GO" id="GO:0004812">
    <property type="term" value="F:aminoacyl-tRNA ligase activity"/>
    <property type="evidence" value="ECO:0007669"/>
    <property type="project" value="UniProtKB-KW"/>
</dbReference>
<dbReference type="GO" id="GO:0006412">
    <property type="term" value="P:translation"/>
    <property type="evidence" value="ECO:0007669"/>
    <property type="project" value="UniProtKB-KW"/>
</dbReference>
<evidence type="ECO:0000256" key="1">
    <source>
        <dbReference type="ARBA" id="ARBA00022598"/>
    </source>
</evidence>
<dbReference type="InterPro" id="IPR017451">
    <property type="entry name" value="F-box-assoc_interact_dom"/>
</dbReference>
<evidence type="ECO:0000256" key="5">
    <source>
        <dbReference type="ARBA" id="ARBA00023146"/>
    </source>
</evidence>
<keyword evidence="1" id="KW-0436">Ligase</keyword>
<keyword evidence="3" id="KW-0067">ATP-binding</keyword>
<dbReference type="InterPro" id="IPR036047">
    <property type="entry name" value="F-box-like_dom_sf"/>
</dbReference>
<dbReference type="GO" id="GO:0043039">
    <property type="term" value="P:tRNA aminoacylation"/>
    <property type="evidence" value="ECO:0007669"/>
    <property type="project" value="InterPro"/>
</dbReference>
<dbReference type="Gene3D" id="1.10.10.2330">
    <property type="match status" value="1"/>
</dbReference>
<dbReference type="PANTHER" id="PTHR35546">
    <property type="entry name" value="F-BOX PROTEIN INTERACTION DOMAIN PROTEIN-RELATED"/>
    <property type="match status" value="1"/>
</dbReference>
<evidence type="ECO:0000313" key="8">
    <source>
        <dbReference type="Proteomes" id="UP000596660"/>
    </source>
</evidence>
<dbReference type="Proteomes" id="UP000596660">
    <property type="component" value="Unplaced"/>
</dbReference>
<name>A0A803L7Z6_CHEQI</name>
<dbReference type="NCBIfam" id="TIGR01640">
    <property type="entry name" value="F_box_assoc_1"/>
    <property type="match status" value="2"/>
</dbReference>
<dbReference type="GO" id="GO:0005524">
    <property type="term" value="F:ATP binding"/>
    <property type="evidence" value="ECO:0007669"/>
    <property type="project" value="UniProtKB-KW"/>
</dbReference>
<dbReference type="InterPro" id="IPR002319">
    <property type="entry name" value="Phenylalanyl-tRNA_Synthase"/>
</dbReference>
<dbReference type="SUPFAM" id="SSF81383">
    <property type="entry name" value="F-box domain"/>
    <property type="match status" value="2"/>
</dbReference>
<proteinExistence type="predicted"/>
<dbReference type="Pfam" id="PF07734">
    <property type="entry name" value="FBA_1"/>
    <property type="match status" value="1"/>
</dbReference>
<dbReference type="Pfam" id="PF01409">
    <property type="entry name" value="tRNA-synt_2d"/>
    <property type="match status" value="1"/>
</dbReference>